<keyword evidence="4 5" id="KW-0067">ATP-binding</keyword>
<keyword evidence="9" id="KW-1185">Reference proteome</keyword>
<dbReference type="SUPFAM" id="SSF53300">
    <property type="entry name" value="vWA-like"/>
    <property type="match status" value="1"/>
</dbReference>
<dbReference type="RefSeq" id="WP_148595450.1">
    <property type="nucleotide sequence ID" value="NZ_CP042997.1"/>
</dbReference>
<dbReference type="EMBL" id="CP042997">
    <property type="protein sequence ID" value="QEH35676.1"/>
    <property type="molecule type" value="Genomic_DNA"/>
</dbReference>
<organism evidence="8 9">
    <name type="scientific">Aquisphaera giovannonii</name>
    <dbReference type="NCBI Taxonomy" id="406548"/>
    <lineage>
        <taxon>Bacteria</taxon>
        <taxon>Pseudomonadati</taxon>
        <taxon>Planctomycetota</taxon>
        <taxon>Planctomycetia</taxon>
        <taxon>Isosphaerales</taxon>
        <taxon>Isosphaeraceae</taxon>
        <taxon>Aquisphaera</taxon>
    </lineage>
</organism>
<proteinExistence type="predicted"/>
<evidence type="ECO:0000256" key="4">
    <source>
        <dbReference type="ARBA" id="ARBA00022840"/>
    </source>
</evidence>
<dbReference type="SMART" id="SM00220">
    <property type="entry name" value="S_TKc"/>
    <property type="match status" value="1"/>
</dbReference>
<dbReference type="InterPro" id="IPR011009">
    <property type="entry name" value="Kinase-like_dom_sf"/>
</dbReference>
<feature type="compositionally biased region" description="Basic and acidic residues" evidence="6">
    <location>
        <begin position="451"/>
        <end position="468"/>
    </location>
</feature>
<dbReference type="KEGG" id="agv:OJF2_42310"/>
<evidence type="ECO:0000313" key="9">
    <source>
        <dbReference type="Proteomes" id="UP000324233"/>
    </source>
</evidence>
<dbReference type="GO" id="GO:0005524">
    <property type="term" value="F:ATP binding"/>
    <property type="evidence" value="ECO:0007669"/>
    <property type="project" value="UniProtKB-UniRule"/>
</dbReference>
<dbReference type="EC" id="2.7.11.1" evidence="8"/>
<dbReference type="PROSITE" id="PS00108">
    <property type="entry name" value="PROTEIN_KINASE_ST"/>
    <property type="match status" value="1"/>
</dbReference>
<reference evidence="8 9" key="1">
    <citation type="submission" date="2019-08" db="EMBL/GenBank/DDBJ databases">
        <title>Deep-cultivation of Planctomycetes and their phenomic and genomic characterization uncovers novel biology.</title>
        <authorList>
            <person name="Wiegand S."/>
            <person name="Jogler M."/>
            <person name="Boedeker C."/>
            <person name="Pinto D."/>
            <person name="Vollmers J."/>
            <person name="Rivas-Marin E."/>
            <person name="Kohn T."/>
            <person name="Peeters S.H."/>
            <person name="Heuer A."/>
            <person name="Rast P."/>
            <person name="Oberbeckmann S."/>
            <person name="Bunk B."/>
            <person name="Jeske O."/>
            <person name="Meyerdierks A."/>
            <person name="Storesund J.E."/>
            <person name="Kallscheuer N."/>
            <person name="Luecker S."/>
            <person name="Lage O.M."/>
            <person name="Pohl T."/>
            <person name="Merkel B.J."/>
            <person name="Hornburger P."/>
            <person name="Mueller R.-W."/>
            <person name="Bruemmer F."/>
            <person name="Labrenz M."/>
            <person name="Spormann A.M."/>
            <person name="Op den Camp H."/>
            <person name="Overmann J."/>
            <person name="Amann R."/>
            <person name="Jetten M.S.M."/>
            <person name="Mascher T."/>
            <person name="Medema M.H."/>
            <person name="Devos D.P."/>
            <person name="Kaster A.-K."/>
            <person name="Ovreas L."/>
            <person name="Rohde M."/>
            <person name="Galperin M.Y."/>
            <person name="Jogler C."/>
        </authorList>
    </citation>
    <scope>NUCLEOTIDE SEQUENCE [LARGE SCALE GENOMIC DNA]</scope>
    <source>
        <strain evidence="8 9">OJF2</strain>
    </source>
</reference>
<keyword evidence="2 5" id="KW-0547">Nucleotide-binding</keyword>
<name>A0A5B9W4T0_9BACT</name>
<gene>
    <name evidence="8" type="primary">prkC_40</name>
    <name evidence="8" type="ORF">OJF2_42310</name>
</gene>
<sequence>MAEPDHPRTDSPDERRSDSRGDRLEALPRDLRRRWRAGAPRRVEDYLAAEPSLGDDAGLMLELVRAEALALRERGEPADPAALAARFPTLAAEILARSEAGTWPGDDPGRPPPTDPFSDAGPGPSDSTEAAGPGPSTGADAPGAAGDAAVAEADAPLHESDYELRARLGEGGMGEVFEAVQKSLRRRVAVKRMHREALASPGRVRRFVAEARALARLRHPRIVGVHGIGRAADGCHFLAMDLVAGGKTLATRLEDGPVEPRLAATLVASIAETIEHAHGRGVVHRDLKPSNVLLDEDGEPHITDFGLAKVFDEADPDHPLTSADRILGTPHYMSPEQADPRRGPITPRTDVYGLGGILFALLTGRPPIEGESLTHVLASLISDAPARSPGELRPDVPPALDRICRRCLSKEPADRYASARDVADALRSWLARPDDAIEDEREGARAGRRSWGTDRSLKQGNRPRREDLSWAAPRASAREGPGVGASLRRIAVAGAAVVASALILMSLTSYRPRTTRPIGEAGASNPPAAAKAPPPPAQSPLATPVEIAVQVAPEVIDRLRADPGSLAIVLDWSGSMRRTGRQGSRLLQVREAFARVLAAGVPEGTLVSVWTFGEGSRGPAPHAGDPAVGGPERSITRIYPPARWRASEAGRLLAALERQGPSSQAPLLETMRQAAMSDLTDAPRPRKMLVLTDGEGARLRESAGQDVGAFLRSRFRDLGIRIHMVYLDVGTNPSERERARRDFQAPLARLDPPGTFAAPEDLGALIGSLRAAVAAGPVCELLRPDGTPVDDGLLAWTTPGETERPWSRALAPGAYRLRVLAGSRVAVEAEIRIEPGSRLRIRLLPASDGGIEVHAEPEPAGPSRPPDPR</sequence>
<feature type="compositionally biased region" description="Low complexity" evidence="6">
    <location>
        <begin position="130"/>
        <end position="148"/>
    </location>
</feature>
<feature type="region of interest" description="Disordered" evidence="6">
    <location>
        <begin position="439"/>
        <end position="483"/>
    </location>
</feature>
<evidence type="ECO:0000313" key="8">
    <source>
        <dbReference type="EMBL" id="QEH35676.1"/>
    </source>
</evidence>
<keyword evidence="1 8" id="KW-0808">Transferase</keyword>
<dbReference type="PROSITE" id="PS00107">
    <property type="entry name" value="PROTEIN_KINASE_ATP"/>
    <property type="match status" value="1"/>
</dbReference>
<dbReference type="Gene3D" id="3.30.200.20">
    <property type="entry name" value="Phosphorylase Kinase, domain 1"/>
    <property type="match status" value="1"/>
</dbReference>
<dbReference type="PANTHER" id="PTHR43289">
    <property type="entry name" value="MITOGEN-ACTIVATED PROTEIN KINASE KINASE KINASE 20-RELATED"/>
    <property type="match status" value="1"/>
</dbReference>
<feature type="region of interest" description="Disordered" evidence="6">
    <location>
        <begin position="516"/>
        <end position="539"/>
    </location>
</feature>
<dbReference type="InterPro" id="IPR036465">
    <property type="entry name" value="vWFA_dom_sf"/>
</dbReference>
<feature type="compositionally biased region" description="Low complexity" evidence="6">
    <location>
        <begin position="521"/>
        <end position="531"/>
    </location>
</feature>
<evidence type="ECO:0000256" key="3">
    <source>
        <dbReference type="ARBA" id="ARBA00022777"/>
    </source>
</evidence>
<dbReference type="InterPro" id="IPR017441">
    <property type="entry name" value="Protein_kinase_ATP_BS"/>
</dbReference>
<accession>A0A5B9W4T0</accession>
<feature type="binding site" evidence="5">
    <location>
        <position position="191"/>
    </location>
    <ligand>
        <name>ATP</name>
        <dbReference type="ChEBI" id="CHEBI:30616"/>
    </ligand>
</feature>
<dbReference type="AlphaFoldDB" id="A0A5B9W4T0"/>
<evidence type="ECO:0000256" key="5">
    <source>
        <dbReference type="PROSITE-ProRule" id="PRU10141"/>
    </source>
</evidence>
<feature type="region of interest" description="Disordered" evidence="6">
    <location>
        <begin position="1"/>
        <end position="56"/>
    </location>
</feature>
<protein>
    <submittedName>
        <fullName evidence="8">Serine/threonine-protein kinase PrkC</fullName>
        <ecNumber evidence="8">2.7.11.1</ecNumber>
    </submittedName>
</protein>
<feature type="compositionally biased region" description="Basic and acidic residues" evidence="6">
    <location>
        <begin position="1"/>
        <end position="30"/>
    </location>
</feature>
<evidence type="ECO:0000256" key="1">
    <source>
        <dbReference type="ARBA" id="ARBA00022679"/>
    </source>
</evidence>
<dbReference type="InterPro" id="IPR000719">
    <property type="entry name" value="Prot_kinase_dom"/>
</dbReference>
<dbReference type="CDD" id="cd14014">
    <property type="entry name" value="STKc_PknB_like"/>
    <property type="match status" value="1"/>
</dbReference>
<evidence type="ECO:0000256" key="6">
    <source>
        <dbReference type="SAM" id="MobiDB-lite"/>
    </source>
</evidence>
<dbReference type="OrthoDB" id="263922at2"/>
<dbReference type="GO" id="GO:0004674">
    <property type="term" value="F:protein serine/threonine kinase activity"/>
    <property type="evidence" value="ECO:0007669"/>
    <property type="project" value="UniProtKB-EC"/>
</dbReference>
<dbReference type="PANTHER" id="PTHR43289:SF6">
    <property type="entry name" value="SERINE_THREONINE-PROTEIN KINASE NEKL-3"/>
    <property type="match status" value="1"/>
</dbReference>
<evidence type="ECO:0000256" key="2">
    <source>
        <dbReference type="ARBA" id="ARBA00022741"/>
    </source>
</evidence>
<feature type="region of interest" description="Disordered" evidence="6">
    <location>
        <begin position="100"/>
        <end position="148"/>
    </location>
</feature>
<feature type="domain" description="Protein kinase" evidence="7">
    <location>
        <begin position="162"/>
        <end position="430"/>
    </location>
</feature>
<evidence type="ECO:0000259" key="7">
    <source>
        <dbReference type="PROSITE" id="PS50011"/>
    </source>
</evidence>
<feature type="region of interest" description="Disordered" evidence="6">
    <location>
        <begin position="321"/>
        <end position="344"/>
    </location>
</feature>
<feature type="compositionally biased region" description="Pro residues" evidence="6">
    <location>
        <begin position="859"/>
        <end position="869"/>
    </location>
</feature>
<keyword evidence="3 8" id="KW-0418">Kinase</keyword>
<dbReference type="Pfam" id="PF00069">
    <property type="entry name" value="Pkinase"/>
    <property type="match status" value="1"/>
</dbReference>
<dbReference type="PROSITE" id="PS50011">
    <property type="entry name" value="PROTEIN_KINASE_DOM"/>
    <property type="match status" value="1"/>
</dbReference>
<feature type="region of interest" description="Disordered" evidence="6">
    <location>
        <begin position="850"/>
        <end position="869"/>
    </location>
</feature>
<dbReference type="Gene3D" id="1.10.510.10">
    <property type="entry name" value="Transferase(Phosphotransferase) domain 1"/>
    <property type="match status" value="1"/>
</dbReference>
<dbReference type="SUPFAM" id="SSF56112">
    <property type="entry name" value="Protein kinase-like (PK-like)"/>
    <property type="match status" value="1"/>
</dbReference>
<dbReference type="InterPro" id="IPR008271">
    <property type="entry name" value="Ser/Thr_kinase_AS"/>
</dbReference>
<dbReference type="Proteomes" id="UP000324233">
    <property type="component" value="Chromosome"/>
</dbReference>
<dbReference type="Gene3D" id="3.40.50.410">
    <property type="entry name" value="von Willebrand factor, type A domain"/>
    <property type="match status" value="1"/>
</dbReference>